<organism evidence="3 4">
    <name type="scientific">Magallana gigas</name>
    <name type="common">Pacific oyster</name>
    <name type="synonym">Crassostrea gigas</name>
    <dbReference type="NCBI Taxonomy" id="29159"/>
    <lineage>
        <taxon>Eukaryota</taxon>
        <taxon>Metazoa</taxon>
        <taxon>Spiralia</taxon>
        <taxon>Lophotrochozoa</taxon>
        <taxon>Mollusca</taxon>
        <taxon>Bivalvia</taxon>
        <taxon>Autobranchia</taxon>
        <taxon>Pteriomorphia</taxon>
        <taxon>Ostreida</taxon>
        <taxon>Ostreoidea</taxon>
        <taxon>Ostreidae</taxon>
        <taxon>Magallana</taxon>
    </lineage>
</organism>
<evidence type="ECO:0000313" key="4">
    <source>
        <dbReference type="Proteomes" id="UP000005408"/>
    </source>
</evidence>
<dbReference type="Gene3D" id="2.170.300.10">
    <property type="entry name" value="Tie2 ligand-binding domain superfamily"/>
    <property type="match status" value="1"/>
</dbReference>
<accession>A0A8W8KKQ2</accession>
<dbReference type="OrthoDB" id="6144158at2759"/>
<evidence type="ECO:0000256" key="1">
    <source>
        <dbReference type="SAM" id="Phobius"/>
    </source>
</evidence>
<protein>
    <submittedName>
        <fullName evidence="3">Uncharacterized protein</fullName>
    </submittedName>
</protein>
<evidence type="ECO:0000256" key="2">
    <source>
        <dbReference type="SAM" id="SignalP"/>
    </source>
</evidence>
<keyword evidence="1" id="KW-0472">Membrane</keyword>
<proteinExistence type="predicted"/>
<keyword evidence="2" id="KW-0732">Signal</keyword>
<reference evidence="3" key="1">
    <citation type="submission" date="2022-08" db="UniProtKB">
        <authorList>
            <consortium name="EnsemblMetazoa"/>
        </authorList>
    </citation>
    <scope>IDENTIFICATION</scope>
    <source>
        <strain evidence="3">05x7-T-G4-1.051#20</strain>
    </source>
</reference>
<dbReference type="EnsemblMetazoa" id="G24007.1">
    <property type="protein sequence ID" value="G24007.1:cds"/>
    <property type="gene ID" value="G24007"/>
</dbReference>
<keyword evidence="4" id="KW-1185">Reference proteome</keyword>
<feature type="signal peptide" evidence="2">
    <location>
        <begin position="1"/>
        <end position="16"/>
    </location>
</feature>
<name>A0A8W8KKQ2_MAGGI</name>
<feature type="transmembrane region" description="Helical" evidence="1">
    <location>
        <begin position="123"/>
        <end position="142"/>
    </location>
</feature>
<keyword evidence="1" id="KW-0812">Transmembrane</keyword>
<evidence type="ECO:0000313" key="3">
    <source>
        <dbReference type="EnsemblMetazoa" id="G24007.1:cds"/>
    </source>
</evidence>
<dbReference type="AlphaFoldDB" id="A0A8W8KKQ2"/>
<keyword evidence="1" id="KW-1133">Transmembrane helix</keyword>
<dbReference type="Proteomes" id="UP000005408">
    <property type="component" value="Unassembled WGS sequence"/>
</dbReference>
<sequence length="265" mass="29082">MFFVFINAVILSTVTCSSNGKKPTVCDGSVEKRCCAGYLEVNGTCEECPAGRFGLNCSSPCKTNFYGRLCLAKCMCLIDQYCDNVKGCLRNSSSDLSISSQNVSDVPFDVGNIQEDLAWRNTAFILAWVLLILIAMIGALLIKSRFVSGFNGKTKARHRTGNENASIVYETDQTGRVSASLSSRSCIGENQLYEEPDSTYPYDNLSLRDQGVALFFQSNVMPNSPDVYLVEMQADFTGTLMSDQVYSLASMPIHKRDVCTDDIAS</sequence>
<feature type="chain" id="PRO_5036505329" evidence="2">
    <location>
        <begin position="17"/>
        <end position="265"/>
    </location>
</feature>